<evidence type="ECO:0000313" key="3">
    <source>
        <dbReference type="Proteomes" id="UP001058980"/>
    </source>
</evidence>
<feature type="coiled-coil region" evidence="1">
    <location>
        <begin position="164"/>
        <end position="195"/>
    </location>
</feature>
<keyword evidence="1" id="KW-0175">Coiled coil</keyword>
<reference evidence="2" key="1">
    <citation type="submission" date="2022-08" db="EMBL/GenBank/DDBJ databases">
        <title>Multi-unit outbreak of Pandoraea commovens among non-cystic fibrosis intensive care patients from 2019 to 2021 in Berlin, Germany.</title>
        <authorList>
            <person name="Menzel P."/>
        </authorList>
    </citation>
    <scope>NUCLEOTIDE SEQUENCE</scope>
    <source>
        <strain evidence="2">LB-19-202-79</strain>
        <plasmid evidence="2">unnamed</plasmid>
    </source>
</reference>
<name>A0ABY5QB61_9BURK</name>
<gene>
    <name evidence="2" type="ORF">NTU39_00175</name>
</gene>
<proteinExistence type="predicted"/>
<accession>A0ABY5QB61</accession>
<evidence type="ECO:0000313" key="2">
    <source>
        <dbReference type="EMBL" id="UVA77185.1"/>
    </source>
</evidence>
<organism evidence="2 3">
    <name type="scientific">Pandoraea commovens</name>
    <dbReference type="NCBI Taxonomy" id="2508289"/>
    <lineage>
        <taxon>Bacteria</taxon>
        <taxon>Pseudomonadati</taxon>
        <taxon>Pseudomonadota</taxon>
        <taxon>Betaproteobacteria</taxon>
        <taxon>Burkholderiales</taxon>
        <taxon>Burkholderiaceae</taxon>
        <taxon>Pandoraea</taxon>
    </lineage>
</organism>
<keyword evidence="2" id="KW-0614">Plasmid</keyword>
<evidence type="ECO:0000256" key="1">
    <source>
        <dbReference type="SAM" id="Coils"/>
    </source>
</evidence>
<sequence length="238" mass="26658">MNDLHNQLCVLGVKWLRAPASLGGPGCNIAMSECQAADNGETPDAIGFRNVGYEQHTVLVEAKTSRADFLADARKPHRVDAAKGMGDFRYFIAPMGLIDVAELPPKWGLIEVKGRSLKVRAGHVLQPRRPAPHYSKDYEPWRHLANKVREMSLIVKMLSRVGDVDAYQRELKVARNEHARAARDYERAYERAEHAERVNFILRNRLEDAGISANLDEMTATLRARARANRPSPLPATS</sequence>
<keyword evidence="3" id="KW-1185">Reference proteome</keyword>
<dbReference type="EMBL" id="CP102779">
    <property type="protein sequence ID" value="UVA77185.1"/>
    <property type="molecule type" value="Genomic_DNA"/>
</dbReference>
<protein>
    <submittedName>
        <fullName evidence="2">Adenylosuccinate synthase</fullName>
    </submittedName>
</protein>
<geneLocation type="plasmid" evidence="2 3">
    <name>unnamed</name>
</geneLocation>
<dbReference type="Proteomes" id="UP001058980">
    <property type="component" value="Plasmid unnamed"/>
</dbReference>
<dbReference type="RefSeq" id="WP_257957841.1">
    <property type="nucleotide sequence ID" value="NZ_CP102779.1"/>
</dbReference>